<name>A0AAV4YD80_CAEEX</name>
<evidence type="ECO:0000313" key="1">
    <source>
        <dbReference type="EMBL" id="GIZ03966.1"/>
    </source>
</evidence>
<evidence type="ECO:0000313" key="2">
    <source>
        <dbReference type="Proteomes" id="UP001054945"/>
    </source>
</evidence>
<proteinExistence type="predicted"/>
<reference evidence="1 2" key="1">
    <citation type="submission" date="2021-06" db="EMBL/GenBank/DDBJ databases">
        <title>Caerostris extrusa draft genome.</title>
        <authorList>
            <person name="Kono N."/>
            <person name="Arakawa K."/>
        </authorList>
    </citation>
    <scope>NUCLEOTIDE SEQUENCE [LARGE SCALE GENOMIC DNA]</scope>
</reference>
<gene>
    <name evidence="1" type="ORF">CEXT_432591</name>
</gene>
<keyword evidence="2" id="KW-1185">Reference proteome</keyword>
<accession>A0AAV4YD80</accession>
<sequence>MERHLNPIHRVDFHSVGLQLAGPPWIYRCHGGVPSHECEFIVRSELLTLHFNRHRKRPANQSFLQGRYGFMGCCYEIPD</sequence>
<protein>
    <submittedName>
        <fullName evidence="1">Uncharacterized protein</fullName>
    </submittedName>
</protein>
<organism evidence="1 2">
    <name type="scientific">Caerostris extrusa</name>
    <name type="common">Bark spider</name>
    <name type="synonym">Caerostris bankana</name>
    <dbReference type="NCBI Taxonomy" id="172846"/>
    <lineage>
        <taxon>Eukaryota</taxon>
        <taxon>Metazoa</taxon>
        <taxon>Ecdysozoa</taxon>
        <taxon>Arthropoda</taxon>
        <taxon>Chelicerata</taxon>
        <taxon>Arachnida</taxon>
        <taxon>Araneae</taxon>
        <taxon>Araneomorphae</taxon>
        <taxon>Entelegynae</taxon>
        <taxon>Araneoidea</taxon>
        <taxon>Araneidae</taxon>
        <taxon>Caerostris</taxon>
    </lineage>
</organism>
<dbReference type="EMBL" id="BPLR01019019">
    <property type="protein sequence ID" value="GIZ03966.1"/>
    <property type="molecule type" value="Genomic_DNA"/>
</dbReference>
<dbReference type="AlphaFoldDB" id="A0AAV4YD80"/>
<dbReference type="Proteomes" id="UP001054945">
    <property type="component" value="Unassembled WGS sequence"/>
</dbReference>
<comment type="caution">
    <text evidence="1">The sequence shown here is derived from an EMBL/GenBank/DDBJ whole genome shotgun (WGS) entry which is preliminary data.</text>
</comment>